<dbReference type="GO" id="GO:0030288">
    <property type="term" value="C:outer membrane-bounded periplasmic space"/>
    <property type="evidence" value="ECO:0007669"/>
    <property type="project" value="TreeGrafter"/>
</dbReference>
<dbReference type="CDD" id="cd02696">
    <property type="entry name" value="MurNAc-LAA"/>
    <property type="match status" value="1"/>
</dbReference>
<reference evidence="3" key="1">
    <citation type="submission" date="2021-04" db="EMBL/GenBank/DDBJ databases">
        <title>Sequencing of actinobacteria type strains.</title>
        <authorList>
            <person name="Nguyen G.-S."/>
            <person name="Wentzel A."/>
        </authorList>
    </citation>
    <scope>NUCLEOTIDE SEQUENCE</scope>
    <source>
        <strain evidence="3">DSM 42095</strain>
    </source>
</reference>
<dbReference type="SMART" id="SM00646">
    <property type="entry name" value="Ami_3"/>
    <property type="match status" value="1"/>
</dbReference>
<evidence type="ECO:0000259" key="2">
    <source>
        <dbReference type="SMART" id="SM00646"/>
    </source>
</evidence>
<dbReference type="PANTHER" id="PTHR30404">
    <property type="entry name" value="N-ACETYLMURAMOYL-L-ALANINE AMIDASE"/>
    <property type="match status" value="1"/>
</dbReference>
<dbReference type="Pfam" id="PF01520">
    <property type="entry name" value="Amidase_3"/>
    <property type="match status" value="1"/>
</dbReference>
<dbReference type="InterPro" id="IPR002508">
    <property type="entry name" value="MurNAc-LAA_cat"/>
</dbReference>
<evidence type="ECO:0000313" key="3">
    <source>
        <dbReference type="EMBL" id="MBR7679270.1"/>
    </source>
</evidence>
<keyword evidence="1" id="KW-0378">Hydrolase</keyword>
<dbReference type="GO" id="GO:0008745">
    <property type="term" value="F:N-acetylmuramoyl-L-alanine amidase activity"/>
    <property type="evidence" value="ECO:0007669"/>
    <property type="project" value="InterPro"/>
</dbReference>
<dbReference type="EMBL" id="JAGSMN010002482">
    <property type="protein sequence ID" value="MBR7679270.1"/>
    <property type="molecule type" value="Genomic_DNA"/>
</dbReference>
<accession>A0A8T4J795</accession>
<evidence type="ECO:0000256" key="1">
    <source>
        <dbReference type="ARBA" id="ARBA00022801"/>
    </source>
</evidence>
<feature type="domain" description="MurNAc-LAA" evidence="2">
    <location>
        <begin position="2"/>
        <end position="76"/>
    </location>
</feature>
<comment type="caution">
    <text evidence="3">The sequence shown here is derived from an EMBL/GenBank/DDBJ whole genome shotgun (WGS) entry which is preliminary data.</text>
</comment>
<feature type="non-terminal residue" evidence="3">
    <location>
        <position position="84"/>
    </location>
</feature>
<protein>
    <submittedName>
        <fullName evidence="3">N-acetylmuramoyl-L-alanine amidase</fullName>
    </submittedName>
</protein>
<name>A0A8T4J795_9ACTN</name>
<evidence type="ECO:0000313" key="4">
    <source>
        <dbReference type="Proteomes" id="UP000675554"/>
    </source>
</evidence>
<dbReference type="AlphaFoldDB" id="A0A8T4J795"/>
<dbReference type="InterPro" id="IPR050695">
    <property type="entry name" value="N-acetylmuramoyl_amidase_3"/>
</dbReference>
<dbReference type="PANTHER" id="PTHR30404:SF0">
    <property type="entry name" value="N-ACETYLMURAMOYL-L-ALANINE AMIDASE AMIC"/>
    <property type="match status" value="1"/>
</dbReference>
<dbReference type="Gene3D" id="3.40.630.40">
    <property type="entry name" value="Zn-dependent exopeptidases"/>
    <property type="match status" value="1"/>
</dbReference>
<proteinExistence type="predicted"/>
<feature type="non-terminal residue" evidence="3">
    <location>
        <position position="1"/>
    </location>
</feature>
<dbReference type="SUPFAM" id="SSF53187">
    <property type="entry name" value="Zn-dependent exopeptidases"/>
    <property type="match status" value="1"/>
</dbReference>
<organism evidence="3 4">
    <name type="scientific">Streptomyces daliensis</name>
    <dbReference type="NCBI Taxonomy" id="299421"/>
    <lineage>
        <taxon>Bacteria</taxon>
        <taxon>Bacillati</taxon>
        <taxon>Actinomycetota</taxon>
        <taxon>Actinomycetes</taxon>
        <taxon>Kitasatosporales</taxon>
        <taxon>Streptomycetaceae</taxon>
        <taxon>Streptomyces</taxon>
    </lineage>
</organism>
<gene>
    <name evidence="3" type="ORF">KDA82_41350</name>
</gene>
<keyword evidence="4" id="KW-1185">Reference proteome</keyword>
<sequence length="84" mass="9230">IKDSIKLGNAVLGHLGKIGRLHRGKVEQAGFAVLKAPDIPSILVETGFISNPEEESKMQDEDYQNELADALLQGIQRYFAKNPP</sequence>
<dbReference type="Proteomes" id="UP000675554">
    <property type="component" value="Unassembled WGS sequence"/>
</dbReference>
<dbReference type="GO" id="GO:0009253">
    <property type="term" value="P:peptidoglycan catabolic process"/>
    <property type="evidence" value="ECO:0007669"/>
    <property type="project" value="InterPro"/>
</dbReference>